<dbReference type="InterPro" id="IPR018060">
    <property type="entry name" value="HTH_AraC"/>
</dbReference>
<organism evidence="5 6">
    <name type="scientific">Agrobacterium tumefaciens</name>
    <dbReference type="NCBI Taxonomy" id="358"/>
    <lineage>
        <taxon>Bacteria</taxon>
        <taxon>Pseudomonadati</taxon>
        <taxon>Pseudomonadota</taxon>
        <taxon>Alphaproteobacteria</taxon>
        <taxon>Hyphomicrobiales</taxon>
        <taxon>Rhizobiaceae</taxon>
        <taxon>Rhizobium/Agrobacterium group</taxon>
        <taxon>Agrobacterium</taxon>
        <taxon>Agrobacterium tumefaciens complex</taxon>
    </lineage>
</organism>
<dbReference type="SMART" id="SM00342">
    <property type="entry name" value="HTH_ARAC"/>
    <property type="match status" value="1"/>
</dbReference>
<evidence type="ECO:0000259" key="4">
    <source>
        <dbReference type="PROSITE" id="PS01124"/>
    </source>
</evidence>
<feature type="domain" description="HTH araC/xylS-type" evidence="4">
    <location>
        <begin position="230"/>
        <end position="329"/>
    </location>
</feature>
<dbReference type="PRINTS" id="PR00032">
    <property type="entry name" value="HTHARAC"/>
</dbReference>
<dbReference type="AlphaFoldDB" id="A0AA44J9X5"/>
<dbReference type="InterPro" id="IPR035418">
    <property type="entry name" value="AraC-bd_2"/>
</dbReference>
<keyword evidence="3" id="KW-0804">Transcription</keyword>
<evidence type="ECO:0000256" key="1">
    <source>
        <dbReference type="ARBA" id="ARBA00023015"/>
    </source>
</evidence>
<dbReference type="Proteomes" id="UP000702952">
    <property type="component" value="Unassembled WGS sequence"/>
</dbReference>
<dbReference type="EMBL" id="JAAMAY010000021">
    <property type="protein sequence ID" value="NTC29127.1"/>
    <property type="molecule type" value="Genomic_DNA"/>
</dbReference>
<dbReference type="InterPro" id="IPR020449">
    <property type="entry name" value="Tscrpt_reg_AraC-type_HTH"/>
</dbReference>
<dbReference type="InterPro" id="IPR050204">
    <property type="entry name" value="AraC_XylS_family_regulators"/>
</dbReference>
<dbReference type="InterPro" id="IPR009057">
    <property type="entry name" value="Homeodomain-like_sf"/>
</dbReference>
<reference evidence="5" key="1">
    <citation type="journal article" date="2020" name="Science">
        <title>Unexpected conservation and global transmission of agrobacterial virulence plasmids.</title>
        <authorList>
            <person name="Weisberg A.J."/>
            <person name="Davis E.W. 2nd"/>
            <person name="Tabima J."/>
            <person name="Belcher M.S."/>
            <person name="Miller M."/>
            <person name="Kuo C.H."/>
            <person name="Loper J.E."/>
            <person name="Grunwald N.J."/>
            <person name="Putnam M.L."/>
            <person name="Chang J.H."/>
        </authorList>
    </citation>
    <scope>NUCLEOTIDE SEQUENCE</scope>
    <source>
        <strain evidence="5">17-1853-1a</strain>
    </source>
</reference>
<evidence type="ECO:0000313" key="5">
    <source>
        <dbReference type="EMBL" id="NTC29127.1"/>
    </source>
</evidence>
<evidence type="ECO:0000313" key="6">
    <source>
        <dbReference type="Proteomes" id="UP000702952"/>
    </source>
</evidence>
<sequence length="329" mass="37455">MFFASSLRQSSLTEALEMTVWNATELPQKDRFPFWKEVLCQEYVALNSTTEGHAPFFGHVRAKLLNSINVTTISSSRQKIHRRRQEISRMPEQVYFLNLQVEGHCRMMQNGREALLQHGDFSLVDSTEPYINDYCSDSWTQHSFRIPKAILQPLLKQPDRLMATKISSSDPLAGLATDYLSSIAMNAERLDAAASLSITNHLVELVALVLGVSDREGDRARGTLRNQLAFSLINYITSHAADPALTPAKAADHFRISVRYVHRLLEDSGETFSQFLLRQRLQKCADDLRTKRGSSIGEIAFRWGFNDLSHFSRSFRNQFGVAPREYRVQ</sequence>
<keyword evidence="2" id="KW-0238">DNA-binding</keyword>
<name>A0AA44J9X5_AGRTU</name>
<comment type="caution">
    <text evidence="5">The sequence shown here is derived from an EMBL/GenBank/DDBJ whole genome shotgun (WGS) entry which is preliminary data.</text>
</comment>
<evidence type="ECO:0000256" key="3">
    <source>
        <dbReference type="ARBA" id="ARBA00023163"/>
    </source>
</evidence>
<evidence type="ECO:0000256" key="2">
    <source>
        <dbReference type="ARBA" id="ARBA00023125"/>
    </source>
</evidence>
<keyword evidence="1" id="KW-0805">Transcription regulation</keyword>
<dbReference type="SUPFAM" id="SSF46689">
    <property type="entry name" value="Homeodomain-like"/>
    <property type="match status" value="1"/>
</dbReference>
<dbReference type="PANTHER" id="PTHR46796:SF6">
    <property type="entry name" value="ARAC SUBFAMILY"/>
    <property type="match status" value="1"/>
</dbReference>
<dbReference type="PROSITE" id="PS01124">
    <property type="entry name" value="HTH_ARAC_FAMILY_2"/>
    <property type="match status" value="1"/>
</dbReference>
<dbReference type="GO" id="GO:0043565">
    <property type="term" value="F:sequence-specific DNA binding"/>
    <property type="evidence" value="ECO:0007669"/>
    <property type="project" value="InterPro"/>
</dbReference>
<dbReference type="Pfam" id="PF12833">
    <property type="entry name" value="HTH_18"/>
    <property type="match status" value="1"/>
</dbReference>
<protein>
    <submittedName>
        <fullName evidence="5">Helix-turn-helix domain-containing protein</fullName>
    </submittedName>
</protein>
<proteinExistence type="predicted"/>
<dbReference type="Gene3D" id="1.10.10.60">
    <property type="entry name" value="Homeodomain-like"/>
    <property type="match status" value="1"/>
</dbReference>
<dbReference type="PANTHER" id="PTHR46796">
    <property type="entry name" value="HTH-TYPE TRANSCRIPTIONAL ACTIVATOR RHAS-RELATED"/>
    <property type="match status" value="1"/>
</dbReference>
<dbReference type="GO" id="GO:0003700">
    <property type="term" value="F:DNA-binding transcription factor activity"/>
    <property type="evidence" value="ECO:0007669"/>
    <property type="project" value="InterPro"/>
</dbReference>
<dbReference type="Pfam" id="PF14525">
    <property type="entry name" value="AraC_binding_2"/>
    <property type="match status" value="1"/>
</dbReference>
<accession>A0AA44J9X5</accession>
<gene>
    <name evidence="5" type="ORF">G6M46_13240</name>
</gene>
<dbReference type="RefSeq" id="WP_065660672.1">
    <property type="nucleotide sequence ID" value="NZ_JAAMBK010000009.1"/>
</dbReference>